<evidence type="ECO:0000313" key="9">
    <source>
        <dbReference type="Proteomes" id="UP000886607"/>
    </source>
</evidence>
<dbReference type="RefSeq" id="WP_202584341.1">
    <property type="nucleotide sequence ID" value="NZ_BKBO01000034.1"/>
</dbReference>
<keyword evidence="4 5" id="KW-0472">Membrane</keyword>
<keyword evidence="3 5" id="KW-1133">Transmembrane helix</keyword>
<feature type="transmembrane region" description="Helical" evidence="5">
    <location>
        <begin position="15"/>
        <end position="37"/>
    </location>
</feature>
<dbReference type="Gene3D" id="1.20.1560.10">
    <property type="entry name" value="ABC transporter type 1, transmembrane domain"/>
    <property type="match status" value="1"/>
</dbReference>
<dbReference type="EMBL" id="BKBQ01000034">
    <property type="protein sequence ID" value="GEQ55132.1"/>
    <property type="molecule type" value="Genomic_DNA"/>
</dbReference>
<dbReference type="InterPro" id="IPR036640">
    <property type="entry name" value="ABC1_TM_sf"/>
</dbReference>
<sequence length="52" mass="5978">MLGRFFSYYRPYKPLFILDFSCAIIAGILELAFPIAVNQVIDKIMPQNNLVL</sequence>
<keyword evidence="2 5" id="KW-0812">Transmembrane</keyword>
<keyword evidence="9" id="KW-1185">Reference proteome</keyword>
<comment type="caution">
    <text evidence="7">The sequence shown here is derived from an EMBL/GenBank/DDBJ whole genome shotgun (WGS) entry which is preliminary data.</text>
</comment>
<evidence type="ECO:0000313" key="8">
    <source>
        <dbReference type="Proteomes" id="UP000886597"/>
    </source>
</evidence>
<dbReference type="GO" id="GO:0005886">
    <property type="term" value="C:plasma membrane"/>
    <property type="evidence" value="ECO:0007669"/>
    <property type="project" value="UniProtKB-SubCell"/>
</dbReference>
<evidence type="ECO:0000256" key="5">
    <source>
        <dbReference type="SAM" id="Phobius"/>
    </source>
</evidence>
<name>A0AAN4ZSB5_9ENTE</name>
<evidence type="ECO:0000256" key="4">
    <source>
        <dbReference type="ARBA" id="ARBA00023136"/>
    </source>
</evidence>
<evidence type="ECO:0000313" key="6">
    <source>
        <dbReference type="EMBL" id="GEQ50087.1"/>
    </source>
</evidence>
<evidence type="ECO:0008006" key="10">
    <source>
        <dbReference type="Google" id="ProtNLM"/>
    </source>
</evidence>
<evidence type="ECO:0000256" key="3">
    <source>
        <dbReference type="ARBA" id="ARBA00022989"/>
    </source>
</evidence>
<dbReference type="EMBL" id="BKBO01000034">
    <property type="protein sequence ID" value="GEQ50087.1"/>
    <property type="molecule type" value="Genomic_DNA"/>
</dbReference>
<dbReference type="GO" id="GO:0005524">
    <property type="term" value="F:ATP binding"/>
    <property type="evidence" value="ECO:0007669"/>
    <property type="project" value="InterPro"/>
</dbReference>
<evidence type="ECO:0000313" key="7">
    <source>
        <dbReference type="EMBL" id="GEQ55132.1"/>
    </source>
</evidence>
<evidence type="ECO:0000256" key="1">
    <source>
        <dbReference type="ARBA" id="ARBA00004651"/>
    </source>
</evidence>
<proteinExistence type="predicted"/>
<reference evidence="7" key="1">
    <citation type="submission" date="2019-08" db="EMBL/GenBank/DDBJ databases">
        <authorList>
            <person name="Ishikawa M."/>
            <person name="Suzuki T."/>
            <person name="Matsutani M."/>
        </authorList>
    </citation>
    <scope>NUCLEOTIDE SEQUENCE</scope>
    <source>
        <strain evidence="7">7C1</strain>
        <strain evidence="6">8C4</strain>
    </source>
</reference>
<dbReference type="Proteomes" id="UP000886607">
    <property type="component" value="Unassembled WGS sequence"/>
</dbReference>
<protein>
    <recommendedName>
        <fullName evidence="10">ABC transporter ATP-binding protein</fullName>
    </recommendedName>
</protein>
<accession>A0AAN4ZSB5</accession>
<evidence type="ECO:0000256" key="2">
    <source>
        <dbReference type="ARBA" id="ARBA00022692"/>
    </source>
</evidence>
<organism evidence="7 8">
    <name type="scientific">Tetragenococcus koreensis</name>
    <dbReference type="NCBI Taxonomy" id="290335"/>
    <lineage>
        <taxon>Bacteria</taxon>
        <taxon>Bacillati</taxon>
        <taxon>Bacillota</taxon>
        <taxon>Bacilli</taxon>
        <taxon>Lactobacillales</taxon>
        <taxon>Enterococcaceae</taxon>
        <taxon>Tetragenococcus</taxon>
    </lineage>
</organism>
<gene>
    <name evidence="6" type="ORF">TK11N_19390</name>
    <name evidence="7" type="ORF">TK2N_19760</name>
</gene>
<dbReference type="AlphaFoldDB" id="A0AAN4ZSB5"/>
<reference evidence="7" key="2">
    <citation type="journal article" date="2020" name="Int. Dairy J.">
        <title>Lactic acid bacterial diversity in Brie cheese focusing on salt concentration and pH of isolation medium and characterisation of halophilic and alkaliphilic lactic acid bacterial isolates.</title>
        <authorList>
            <person name="Unno R."/>
            <person name="Matsutani M."/>
            <person name="Suzuki T."/>
            <person name="Kodama K."/>
            <person name="Matsushita H."/>
            <person name="Yamasato K."/>
            <person name="Koizumi Y."/>
            <person name="Ishikawa M."/>
        </authorList>
    </citation>
    <scope>NUCLEOTIDE SEQUENCE</scope>
    <source>
        <strain evidence="7">7C1</strain>
        <strain evidence="6">8C4</strain>
    </source>
</reference>
<dbReference type="SUPFAM" id="SSF90123">
    <property type="entry name" value="ABC transporter transmembrane region"/>
    <property type="match status" value="1"/>
</dbReference>
<comment type="subcellular location">
    <subcellularLocation>
        <location evidence="1">Cell membrane</location>
        <topology evidence="1">Multi-pass membrane protein</topology>
    </subcellularLocation>
</comment>
<dbReference type="Proteomes" id="UP000886597">
    <property type="component" value="Unassembled WGS sequence"/>
</dbReference>